<dbReference type="EMBL" id="BSYR01000021">
    <property type="protein sequence ID" value="GMI86092.1"/>
    <property type="molecule type" value="Genomic_DNA"/>
</dbReference>
<gene>
    <name evidence="3" type="ORF">HRI_002278500</name>
</gene>
<sequence>MSSVPPVRVTPQPPVQATTIPLHIKWQDGDSLQPSGYNCLLCKRDLSYRPEGPILPLSAPPPVAVLSCGHCFHDLCLQRMTPNDQANDPPCIPCVIGEG</sequence>
<dbReference type="OrthoDB" id="1887047at2759"/>
<evidence type="ECO:0000313" key="4">
    <source>
        <dbReference type="Proteomes" id="UP001165190"/>
    </source>
</evidence>
<name>A0A9W7HZ68_HIBTR</name>
<comment type="caution">
    <text evidence="3">The sequence shown here is derived from an EMBL/GenBank/DDBJ whole genome shotgun (WGS) entry which is preliminary data.</text>
</comment>
<evidence type="ECO:0000313" key="3">
    <source>
        <dbReference type="EMBL" id="GMI86092.1"/>
    </source>
</evidence>
<dbReference type="PANTHER" id="PTHR31150:SF6">
    <property type="entry name" value="ZINC ION BINDING PROTEIN"/>
    <property type="match status" value="1"/>
</dbReference>
<dbReference type="PROSITE" id="PS50089">
    <property type="entry name" value="ZF_RING_2"/>
    <property type="match status" value="1"/>
</dbReference>
<evidence type="ECO:0000256" key="1">
    <source>
        <dbReference type="PROSITE-ProRule" id="PRU00175"/>
    </source>
</evidence>
<feature type="domain" description="RING-type" evidence="2">
    <location>
        <begin position="39"/>
        <end position="94"/>
    </location>
</feature>
<keyword evidence="4" id="KW-1185">Reference proteome</keyword>
<dbReference type="InterPro" id="IPR001841">
    <property type="entry name" value="Znf_RING"/>
</dbReference>
<dbReference type="PANTHER" id="PTHR31150">
    <property type="entry name" value="EXPRESSED PROTEIN"/>
    <property type="match status" value="1"/>
</dbReference>
<proteinExistence type="predicted"/>
<protein>
    <recommendedName>
        <fullName evidence="2">RING-type domain-containing protein</fullName>
    </recommendedName>
</protein>
<dbReference type="SUPFAM" id="SSF57850">
    <property type="entry name" value="RING/U-box"/>
    <property type="match status" value="1"/>
</dbReference>
<dbReference type="AlphaFoldDB" id="A0A9W7HZ68"/>
<keyword evidence="1" id="KW-0863">Zinc-finger</keyword>
<keyword evidence="1" id="KW-0479">Metal-binding</keyword>
<accession>A0A9W7HZ68</accession>
<keyword evidence="1" id="KW-0862">Zinc</keyword>
<reference evidence="3" key="1">
    <citation type="submission" date="2023-05" db="EMBL/GenBank/DDBJ databases">
        <title>Genome and transcriptome analyses reveal genes involved in the formation of fine ridges on petal epidermal cells in Hibiscus trionum.</title>
        <authorList>
            <person name="Koshimizu S."/>
            <person name="Masuda S."/>
            <person name="Ishii T."/>
            <person name="Shirasu K."/>
            <person name="Hoshino A."/>
            <person name="Arita M."/>
        </authorList>
    </citation>
    <scope>NUCLEOTIDE SEQUENCE</scope>
    <source>
        <strain evidence="3">Hamamatsu line</strain>
    </source>
</reference>
<dbReference type="Proteomes" id="UP001165190">
    <property type="component" value="Unassembled WGS sequence"/>
</dbReference>
<evidence type="ECO:0000259" key="2">
    <source>
        <dbReference type="PROSITE" id="PS50089"/>
    </source>
</evidence>
<dbReference type="GO" id="GO:0008270">
    <property type="term" value="F:zinc ion binding"/>
    <property type="evidence" value="ECO:0007669"/>
    <property type="project" value="UniProtKB-KW"/>
</dbReference>
<organism evidence="3 4">
    <name type="scientific">Hibiscus trionum</name>
    <name type="common">Flower of an hour</name>
    <dbReference type="NCBI Taxonomy" id="183268"/>
    <lineage>
        <taxon>Eukaryota</taxon>
        <taxon>Viridiplantae</taxon>
        <taxon>Streptophyta</taxon>
        <taxon>Embryophyta</taxon>
        <taxon>Tracheophyta</taxon>
        <taxon>Spermatophyta</taxon>
        <taxon>Magnoliopsida</taxon>
        <taxon>eudicotyledons</taxon>
        <taxon>Gunneridae</taxon>
        <taxon>Pentapetalae</taxon>
        <taxon>rosids</taxon>
        <taxon>malvids</taxon>
        <taxon>Malvales</taxon>
        <taxon>Malvaceae</taxon>
        <taxon>Malvoideae</taxon>
        <taxon>Hibiscus</taxon>
    </lineage>
</organism>